<keyword evidence="11 16" id="KW-0408">Iron</keyword>
<evidence type="ECO:0000256" key="6">
    <source>
        <dbReference type="ARBA" id="ARBA00022559"/>
    </source>
</evidence>
<dbReference type="CDD" id="cd00693">
    <property type="entry name" value="secretory_peroxidase"/>
    <property type="match status" value="1"/>
</dbReference>
<dbReference type="EMBL" id="QGNW01000016">
    <property type="protein sequence ID" value="RVX16336.1"/>
    <property type="molecule type" value="Genomic_DNA"/>
</dbReference>
<comment type="function">
    <text evidence="2">Removal of H(2)O(2), oxidation of toxic reductants, biosynthesis and degradation of lignin, suberization, auxin catabolism, response to environmental stresses such as wounding, pathogen attack and oxidative stress. These functions might be dependent on each isozyme/isoform in each plant tissue.</text>
</comment>
<evidence type="ECO:0000256" key="12">
    <source>
        <dbReference type="ARBA" id="ARBA00023157"/>
    </source>
</evidence>
<dbReference type="GO" id="GO:0046872">
    <property type="term" value="F:metal ion binding"/>
    <property type="evidence" value="ECO:0007669"/>
    <property type="project" value="UniProtKB-UniRule"/>
</dbReference>
<feature type="binding site" evidence="16">
    <location>
        <position position="267"/>
    </location>
    <ligand>
        <name>Ca(2+)</name>
        <dbReference type="ChEBI" id="CHEBI:29108"/>
        <label>2</label>
    </ligand>
</feature>
<evidence type="ECO:0000256" key="7">
    <source>
        <dbReference type="ARBA" id="ARBA00022617"/>
    </source>
</evidence>
<dbReference type="InterPro" id="IPR019794">
    <property type="entry name" value="Peroxidases_AS"/>
</dbReference>
<comment type="subcellular location">
    <subcellularLocation>
        <location evidence="19">Secreted</location>
    </subcellularLocation>
</comment>
<proteinExistence type="inferred from homology"/>
<keyword evidence="13 19" id="KW-0376">Hydrogen peroxide</keyword>
<feature type="binding site" evidence="16">
    <location>
        <position position="89"/>
    </location>
    <ligand>
        <name>Ca(2+)</name>
        <dbReference type="ChEBI" id="CHEBI:29108"/>
        <label>1</label>
    </ligand>
</feature>
<evidence type="ECO:0000256" key="10">
    <source>
        <dbReference type="ARBA" id="ARBA00023002"/>
    </source>
</evidence>
<feature type="domain" description="Plant heme peroxidase family profile" evidence="20">
    <location>
        <begin position="33"/>
        <end position="344"/>
    </location>
</feature>
<accession>A0A438K560</accession>
<dbReference type="Gene3D" id="1.10.520.10">
    <property type="match status" value="1"/>
</dbReference>
<feature type="site" description="Transition state stabilizer" evidence="17">
    <location>
        <position position="70"/>
    </location>
</feature>
<evidence type="ECO:0000256" key="18">
    <source>
        <dbReference type="PIRSR" id="PIRSR600823-5"/>
    </source>
</evidence>
<dbReference type="GO" id="GO:0006979">
    <property type="term" value="P:response to oxidative stress"/>
    <property type="evidence" value="ECO:0007669"/>
    <property type="project" value="UniProtKB-UniRule"/>
</dbReference>
<feature type="binding site" evidence="16">
    <location>
        <position position="93"/>
    </location>
    <ligand>
        <name>Ca(2+)</name>
        <dbReference type="ChEBI" id="CHEBI:29108"/>
        <label>1</label>
    </ligand>
</feature>
<dbReference type="PANTHER" id="PTHR31517:SF59">
    <property type="entry name" value="PEROXIDASE"/>
    <property type="match status" value="1"/>
</dbReference>
<feature type="binding site" evidence="16">
    <location>
        <position position="91"/>
    </location>
    <ligand>
        <name>Ca(2+)</name>
        <dbReference type="ChEBI" id="CHEBI:29108"/>
        <label>1</label>
    </ligand>
</feature>
<comment type="cofactor">
    <cofactor evidence="16 19">
        <name>Ca(2+)</name>
        <dbReference type="ChEBI" id="CHEBI:29108"/>
    </cofactor>
    <text evidence="16 19">Binds 2 calcium ions per subunit.</text>
</comment>
<keyword evidence="7 19" id="KW-0349">Heme</keyword>
<feature type="signal peptide" evidence="19">
    <location>
        <begin position="1"/>
        <end position="27"/>
    </location>
</feature>
<dbReference type="PROSITE" id="PS50873">
    <property type="entry name" value="PEROXIDASE_4"/>
    <property type="match status" value="1"/>
</dbReference>
<evidence type="ECO:0000256" key="9">
    <source>
        <dbReference type="ARBA" id="ARBA00022837"/>
    </source>
</evidence>
<comment type="similarity">
    <text evidence="3">Belongs to the peroxidase family. Ascorbate peroxidase subfamily.</text>
</comment>
<evidence type="ECO:0000256" key="19">
    <source>
        <dbReference type="RuleBase" id="RU362060"/>
    </source>
</evidence>
<dbReference type="InterPro" id="IPR010255">
    <property type="entry name" value="Haem_peroxidase_sf"/>
</dbReference>
<dbReference type="Proteomes" id="UP000288805">
    <property type="component" value="Unassembled WGS sequence"/>
</dbReference>
<keyword evidence="6 19" id="KW-0575">Peroxidase</keyword>
<dbReference type="GO" id="GO:0140825">
    <property type="term" value="F:lactoperoxidase activity"/>
    <property type="evidence" value="ECO:0007669"/>
    <property type="project" value="UniProtKB-EC"/>
</dbReference>
<dbReference type="EC" id="1.11.1.7" evidence="4 19"/>
<evidence type="ECO:0000256" key="2">
    <source>
        <dbReference type="ARBA" id="ARBA00002322"/>
    </source>
</evidence>
<keyword evidence="5 19" id="KW-0964">Secreted</keyword>
<dbReference type="PROSITE" id="PS00436">
    <property type="entry name" value="PEROXIDASE_2"/>
    <property type="match status" value="1"/>
</dbReference>
<dbReference type="AlphaFoldDB" id="A0A438K560"/>
<feature type="active site" description="Proton acceptor" evidence="14">
    <location>
        <position position="74"/>
    </location>
</feature>
<dbReference type="GO" id="GO:0020037">
    <property type="term" value="F:heme binding"/>
    <property type="evidence" value="ECO:0007669"/>
    <property type="project" value="UniProtKB-UniRule"/>
</dbReference>
<evidence type="ECO:0000256" key="17">
    <source>
        <dbReference type="PIRSR" id="PIRSR600823-4"/>
    </source>
</evidence>
<dbReference type="InterPro" id="IPR033905">
    <property type="entry name" value="Secretory_peroxidase"/>
</dbReference>
<dbReference type="SUPFAM" id="SSF48113">
    <property type="entry name" value="Heme-dependent peroxidases"/>
    <property type="match status" value="1"/>
</dbReference>
<dbReference type="GO" id="GO:0042744">
    <property type="term" value="P:hydrogen peroxide catabolic process"/>
    <property type="evidence" value="ECO:0007669"/>
    <property type="project" value="UniProtKB-KW"/>
</dbReference>
<evidence type="ECO:0000256" key="5">
    <source>
        <dbReference type="ARBA" id="ARBA00022525"/>
    </source>
</evidence>
<feature type="binding site" evidence="16">
    <location>
        <position position="105"/>
    </location>
    <ligand>
        <name>Ca(2+)</name>
        <dbReference type="ChEBI" id="CHEBI:29108"/>
        <label>1</label>
    </ligand>
</feature>
<name>A0A438K560_VITVI</name>
<dbReference type="PANTHER" id="PTHR31517">
    <property type="match status" value="1"/>
</dbReference>
<evidence type="ECO:0000256" key="16">
    <source>
        <dbReference type="PIRSR" id="PIRSR600823-3"/>
    </source>
</evidence>
<feature type="binding site" evidence="16">
    <location>
        <position position="264"/>
    </location>
    <ligand>
        <name>Ca(2+)</name>
        <dbReference type="ChEBI" id="CHEBI:29108"/>
        <label>2</label>
    </ligand>
</feature>
<evidence type="ECO:0000256" key="4">
    <source>
        <dbReference type="ARBA" id="ARBA00012313"/>
    </source>
</evidence>
<dbReference type="InterPro" id="IPR002016">
    <property type="entry name" value="Haem_peroxidase"/>
</dbReference>
<comment type="similarity">
    <text evidence="19">Belongs to the peroxidase family. Classical plant (class III) peroxidase subfamily.</text>
</comment>
<dbReference type="Gene3D" id="1.10.420.10">
    <property type="entry name" value="Peroxidase, domain 2"/>
    <property type="match status" value="1"/>
</dbReference>
<feature type="disulfide bond" evidence="18">
    <location>
        <begin position="139"/>
        <end position="340"/>
    </location>
</feature>
<feature type="disulfide bond" evidence="18">
    <location>
        <begin position="76"/>
        <end position="90"/>
    </location>
</feature>
<feature type="binding site" evidence="16">
    <location>
        <position position="272"/>
    </location>
    <ligand>
        <name>Ca(2+)</name>
        <dbReference type="ChEBI" id="CHEBI:29108"/>
        <label>2</label>
    </ligand>
</feature>
<evidence type="ECO:0000256" key="1">
    <source>
        <dbReference type="ARBA" id="ARBA00000189"/>
    </source>
</evidence>
<dbReference type="PRINTS" id="PR00461">
    <property type="entry name" value="PLPEROXIDASE"/>
</dbReference>
<organism evidence="21 22">
    <name type="scientific">Vitis vinifera</name>
    <name type="common">Grape</name>
    <dbReference type="NCBI Taxonomy" id="29760"/>
    <lineage>
        <taxon>Eukaryota</taxon>
        <taxon>Viridiplantae</taxon>
        <taxon>Streptophyta</taxon>
        <taxon>Embryophyta</taxon>
        <taxon>Tracheophyta</taxon>
        <taxon>Spermatophyta</taxon>
        <taxon>Magnoliopsida</taxon>
        <taxon>eudicotyledons</taxon>
        <taxon>Gunneridae</taxon>
        <taxon>Pentapetalae</taxon>
        <taxon>rosids</taxon>
        <taxon>Vitales</taxon>
        <taxon>Vitaceae</taxon>
        <taxon>Viteae</taxon>
        <taxon>Vitis</taxon>
    </lineage>
</organism>
<evidence type="ECO:0000259" key="20">
    <source>
        <dbReference type="PROSITE" id="PS50873"/>
    </source>
</evidence>
<comment type="catalytic activity">
    <reaction evidence="1 19">
        <text>2 a phenolic donor + H2O2 = 2 a phenolic radical donor + 2 H2O</text>
        <dbReference type="Rhea" id="RHEA:56136"/>
        <dbReference type="ChEBI" id="CHEBI:15377"/>
        <dbReference type="ChEBI" id="CHEBI:16240"/>
        <dbReference type="ChEBI" id="CHEBI:139520"/>
        <dbReference type="ChEBI" id="CHEBI:139521"/>
        <dbReference type="EC" id="1.11.1.7"/>
    </reaction>
</comment>
<keyword evidence="9 16" id="KW-0106">Calcium</keyword>
<sequence>MAKVSFSLLFALYFLFLQWGLVPYTATAYNASGLSYDFYEKSCPNVERIIHNVVSQKLTEAFSTAGGALRIFFHDCFVEVGSVPPTLLGCDASVLIASSKTNKAERDAEINLSLPGDGYEVFFRAKRALELQCPGIVSCTDVMAIATRDLLNLVGAPRWEVLKGRRDGLVSKASRVAGNIPEPTQTVSELISLFKSKGLSVLDMVALSGGHTIGFSHCDQFMSRIYSFNKTFDIDPTMDKDYAQMLQESCPEKTFYRNIVLPNDVSTPQAFDNAYYTNLQKGLGLLSSDQILALDPTTQVYVNSMAKNQQVFFRHFVRAMIKLGEIGVKTGSNGEIRRDCGVFNS</sequence>
<keyword evidence="10 19" id="KW-0560">Oxidoreductase</keyword>
<evidence type="ECO:0000256" key="3">
    <source>
        <dbReference type="ARBA" id="ARBA00006873"/>
    </source>
</evidence>
<evidence type="ECO:0000256" key="11">
    <source>
        <dbReference type="ARBA" id="ARBA00023004"/>
    </source>
</evidence>
<feature type="chain" id="PRO_5018816627" description="Peroxidase" evidence="19">
    <location>
        <begin position="28"/>
        <end position="345"/>
    </location>
</feature>
<dbReference type="Pfam" id="PF00141">
    <property type="entry name" value="peroxidase"/>
    <property type="match status" value="1"/>
</dbReference>
<keyword evidence="8 16" id="KW-0479">Metal-binding</keyword>
<protein>
    <recommendedName>
        <fullName evidence="4 19">Peroxidase</fullName>
        <ecNumber evidence="4 19">1.11.1.7</ecNumber>
    </recommendedName>
</protein>
<reference evidence="21 22" key="1">
    <citation type="journal article" date="2018" name="PLoS Genet.">
        <title>Population sequencing reveals clonal diversity and ancestral inbreeding in the grapevine cultivar Chardonnay.</title>
        <authorList>
            <person name="Roach M.J."/>
            <person name="Johnson D.L."/>
            <person name="Bohlmann J."/>
            <person name="van Vuuren H.J."/>
            <person name="Jones S.J."/>
            <person name="Pretorius I.S."/>
            <person name="Schmidt S.A."/>
            <person name="Borneman A.R."/>
        </authorList>
    </citation>
    <scope>NUCLEOTIDE SEQUENCE [LARGE SCALE GENOMIC DNA]</scope>
    <source>
        <strain evidence="22">cv. Chardonnay</strain>
        <tissue evidence="21">Leaf</tissue>
    </source>
</reference>
<feature type="disulfide bond" evidence="18">
    <location>
        <begin position="43"/>
        <end position="133"/>
    </location>
</feature>
<comment type="cofactor">
    <cofactor evidence="16 19">
        <name>heme b</name>
        <dbReference type="ChEBI" id="CHEBI:60344"/>
    </cofactor>
    <text evidence="16 19">Binds 1 heme b (iron(II)-protoporphyrin IX) group per subunit.</text>
</comment>
<feature type="binding site" evidence="16">
    <location>
        <position position="78"/>
    </location>
    <ligand>
        <name>Ca(2+)</name>
        <dbReference type="ChEBI" id="CHEBI:29108"/>
        <label>1</label>
    </ligand>
</feature>
<feature type="binding site" description="axial binding residue" evidence="16">
    <location>
        <position position="211"/>
    </location>
    <ligand>
        <name>heme b</name>
        <dbReference type="ChEBI" id="CHEBI:60344"/>
    </ligand>
    <ligandPart>
        <name>Fe</name>
        <dbReference type="ChEBI" id="CHEBI:18248"/>
    </ligandPart>
</feature>
<evidence type="ECO:0000256" key="14">
    <source>
        <dbReference type="PIRSR" id="PIRSR600823-1"/>
    </source>
</evidence>
<dbReference type="GO" id="GO:0005576">
    <property type="term" value="C:extracellular region"/>
    <property type="evidence" value="ECO:0007669"/>
    <property type="project" value="UniProtKB-SubCell"/>
</dbReference>
<evidence type="ECO:0000313" key="21">
    <source>
        <dbReference type="EMBL" id="RVX16336.1"/>
    </source>
</evidence>
<evidence type="ECO:0000313" key="22">
    <source>
        <dbReference type="Proteomes" id="UP000288805"/>
    </source>
</evidence>
<gene>
    <name evidence="21" type="primary">PER50_0</name>
    <name evidence="21" type="ORF">CK203_014348</name>
</gene>
<dbReference type="FunFam" id="1.10.420.10:FF:000001">
    <property type="entry name" value="Peroxidase"/>
    <property type="match status" value="1"/>
</dbReference>
<evidence type="ECO:0000256" key="15">
    <source>
        <dbReference type="PIRSR" id="PIRSR600823-2"/>
    </source>
</evidence>
<evidence type="ECO:0000256" key="8">
    <source>
        <dbReference type="ARBA" id="ARBA00022723"/>
    </source>
</evidence>
<comment type="caution">
    <text evidence="21">The sequence shown here is derived from an EMBL/GenBank/DDBJ whole genome shotgun (WGS) entry which is preliminary data.</text>
</comment>
<feature type="binding site" evidence="16">
    <location>
        <position position="212"/>
    </location>
    <ligand>
        <name>Ca(2+)</name>
        <dbReference type="ChEBI" id="CHEBI:29108"/>
        <label>2</label>
    </ligand>
</feature>
<feature type="disulfide bond" evidence="18">
    <location>
        <begin position="218"/>
        <end position="250"/>
    </location>
</feature>
<dbReference type="PRINTS" id="PR00458">
    <property type="entry name" value="PEROXIDASE"/>
</dbReference>
<keyword evidence="12 18" id="KW-1015">Disulfide bond</keyword>
<dbReference type="InterPro" id="IPR019793">
    <property type="entry name" value="Peroxidases_heam-ligand_BS"/>
</dbReference>
<keyword evidence="19" id="KW-0732">Signal</keyword>
<evidence type="ECO:0000256" key="13">
    <source>
        <dbReference type="ARBA" id="ARBA00023324"/>
    </source>
</evidence>
<feature type="binding site" evidence="16">
    <location>
        <position position="75"/>
    </location>
    <ligand>
        <name>Ca(2+)</name>
        <dbReference type="ChEBI" id="CHEBI:29108"/>
        <label>1</label>
    </ligand>
</feature>
<dbReference type="PROSITE" id="PS00435">
    <property type="entry name" value="PEROXIDASE_1"/>
    <property type="match status" value="1"/>
</dbReference>
<feature type="binding site" evidence="15">
    <location>
        <position position="181"/>
    </location>
    <ligand>
        <name>substrate</name>
    </ligand>
</feature>
<dbReference type="InterPro" id="IPR000823">
    <property type="entry name" value="Peroxidase_pln"/>
</dbReference>